<dbReference type="AlphaFoldDB" id="A0AAN7KTL6"/>
<protein>
    <submittedName>
        <fullName evidence="2">Uncharacterized protein</fullName>
    </submittedName>
</protein>
<accession>A0AAN7KTL6</accession>
<dbReference type="Proteomes" id="UP001346149">
    <property type="component" value="Unassembled WGS sequence"/>
</dbReference>
<sequence>MHTHTHLAASCSGIGFAGIERTPSKSSEGSNRRCRPQEEREEMSTISRFSHRESERLSMPLMVLFLCEIFDIDINPHLICLVHLLKLYELESLSPFPYVLLLETSCAKDH</sequence>
<gene>
    <name evidence="2" type="ORF">SAY86_014590</name>
</gene>
<comment type="caution">
    <text evidence="2">The sequence shown here is derived from an EMBL/GenBank/DDBJ whole genome shotgun (WGS) entry which is preliminary data.</text>
</comment>
<evidence type="ECO:0000256" key="1">
    <source>
        <dbReference type="SAM" id="MobiDB-lite"/>
    </source>
</evidence>
<organism evidence="2 3">
    <name type="scientific">Trapa natans</name>
    <name type="common">Water chestnut</name>
    <dbReference type="NCBI Taxonomy" id="22666"/>
    <lineage>
        <taxon>Eukaryota</taxon>
        <taxon>Viridiplantae</taxon>
        <taxon>Streptophyta</taxon>
        <taxon>Embryophyta</taxon>
        <taxon>Tracheophyta</taxon>
        <taxon>Spermatophyta</taxon>
        <taxon>Magnoliopsida</taxon>
        <taxon>eudicotyledons</taxon>
        <taxon>Gunneridae</taxon>
        <taxon>Pentapetalae</taxon>
        <taxon>rosids</taxon>
        <taxon>malvids</taxon>
        <taxon>Myrtales</taxon>
        <taxon>Lythraceae</taxon>
        <taxon>Trapa</taxon>
    </lineage>
</organism>
<evidence type="ECO:0000313" key="2">
    <source>
        <dbReference type="EMBL" id="KAK4772815.1"/>
    </source>
</evidence>
<feature type="region of interest" description="Disordered" evidence="1">
    <location>
        <begin position="17"/>
        <end position="47"/>
    </location>
</feature>
<reference evidence="2 3" key="1">
    <citation type="journal article" date="2023" name="Hortic Res">
        <title>Pangenome of water caltrop reveals structural variations and asymmetric subgenome divergence after allopolyploidization.</title>
        <authorList>
            <person name="Zhang X."/>
            <person name="Chen Y."/>
            <person name="Wang L."/>
            <person name="Yuan Y."/>
            <person name="Fang M."/>
            <person name="Shi L."/>
            <person name="Lu R."/>
            <person name="Comes H.P."/>
            <person name="Ma Y."/>
            <person name="Chen Y."/>
            <person name="Huang G."/>
            <person name="Zhou Y."/>
            <person name="Zheng Z."/>
            <person name="Qiu Y."/>
        </authorList>
    </citation>
    <scope>NUCLEOTIDE SEQUENCE [LARGE SCALE GENOMIC DNA]</scope>
    <source>
        <strain evidence="2">F231</strain>
    </source>
</reference>
<keyword evidence="3" id="KW-1185">Reference proteome</keyword>
<dbReference type="EMBL" id="JAXQNO010000020">
    <property type="protein sequence ID" value="KAK4772815.1"/>
    <property type="molecule type" value="Genomic_DNA"/>
</dbReference>
<evidence type="ECO:0000313" key="3">
    <source>
        <dbReference type="Proteomes" id="UP001346149"/>
    </source>
</evidence>
<name>A0AAN7KTL6_TRANT</name>
<proteinExistence type="predicted"/>